<feature type="region of interest" description="Disordered" evidence="1">
    <location>
        <begin position="81"/>
        <end position="107"/>
    </location>
</feature>
<gene>
    <name evidence="3" type="ORF">UFOVP181_17</name>
    <name evidence="2" type="ORF">UFOVP57_146</name>
</gene>
<proteinExistence type="predicted"/>
<evidence type="ECO:0000313" key="2">
    <source>
        <dbReference type="EMBL" id="CAB4125520.1"/>
    </source>
</evidence>
<evidence type="ECO:0000256" key="1">
    <source>
        <dbReference type="SAM" id="MobiDB-lite"/>
    </source>
</evidence>
<organism evidence="3">
    <name type="scientific">uncultured Caudovirales phage</name>
    <dbReference type="NCBI Taxonomy" id="2100421"/>
    <lineage>
        <taxon>Viruses</taxon>
        <taxon>Duplodnaviria</taxon>
        <taxon>Heunggongvirae</taxon>
        <taxon>Uroviricota</taxon>
        <taxon>Caudoviricetes</taxon>
        <taxon>Peduoviridae</taxon>
        <taxon>Maltschvirus</taxon>
        <taxon>Maltschvirus maltsch</taxon>
    </lineage>
</organism>
<dbReference type="EMBL" id="LR798231">
    <property type="protein sequence ID" value="CAB5208419.1"/>
    <property type="molecule type" value="Genomic_DNA"/>
</dbReference>
<reference evidence="3" key="1">
    <citation type="submission" date="2020-05" db="EMBL/GenBank/DDBJ databases">
        <authorList>
            <person name="Chiriac C."/>
            <person name="Salcher M."/>
            <person name="Ghai R."/>
            <person name="Kavagutti S V."/>
        </authorList>
    </citation>
    <scope>NUCLEOTIDE SEQUENCE</scope>
</reference>
<dbReference type="EMBL" id="LR796187">
    <property type="protein sequence ID" value="CAB4125520.1"/>
    <property type="molecule type" value="Genomic_DNA"/>
</dbReference>
<accession>A0A6J7WD19</accession>
<sequence length="132" mass="15316">MAGFETIKTLRDFEQTCHTLGFEIAKSTYFRDGIALKPADDNLPHYSRDAELFTGSIEDAIVWLRGIQWARDYDNMLKVSTDKKRSEQEQKERNRQLMKSMKTGRKAEGRLDVLNGETYDIEYADEAEDPPF</sequence>
<feature type="compositionally biased region" description="Basic and acidic residues" evidence="1">
    <location>
        <begin position="81"/>
        <end position="95"/>
    </location>
</feature>
<evidence type="ECO:0000313" key="3">
    <source>
        <dbReference type="EMBL" id="CAB5208419.1"/>
    </source>
</evidence>
<protein>
    <submittedName>
        <fullName evidence="3">Uncharacterized protein</fullName>
    </submittedName>
</protein>
<name>A0A6J7WD19_9CAUD</name>